<dbReference type="Proteomes" id="UP000289708">
    <property type="component" value="Unassembled WGS sequence"/>
</dbReference>
<dbReference type="OrthoDB" id="7592858at2"/>
<keyword evidence="2" id="KW-0547">Nucleotide-binding</keyword>
<gene>
    <name evidence="2" type="ORF">EK403_15750</name>
</gene>
<organism evidence="2 3">
    <name type="scientific">Hansschlegelia zhihuaiae</name>
    <dbReference type="NCBI Taxonomy" id="405005"/>
    <lineage>
        <taxon>Bacteria</taxon>
        <taxon>Pseudomonadati</taxon>
        <taxon>Pseudomonadota</taxon>
        <taxon>Alphaproteobacteria</taxon>
        <taxon>Hyphomicrobiales</taxon>
        <taxon>Methylopilaceae</taxon>
        <taxon>Hansschlegelia</taxon>
    </lineage>
</organism>
<evidence type="ECO:0000259" key="1">
    <source>
        <dbReference type="Pfam" id="PF04326"/>
    </source>
</evidence>
<dbReference type="GO" id="GO:0005524">
    <property type="term" value="F:ATP binding"/>
    <property type="evidence" value="ECO:0007669"/>
    <property type="project" value="UniProtKB-KW"/>
</dbReference>
<dbReference type="InterPro" id="IPR038461">
    <property type="entry name" value="Schlafen_AlbA_2_dom_sf"/>
</dbReference>
<sequence>MPDKITREMIESRAVVEGPELDFKREIDLADEKARVGFLDDIVAFLNARGGALVVGVAEKKGGFEHWRPLHADPDELGRKIQSLVQTGVDPTPLGVSTYEIALDGDGYALVVAIAEHRMQPYQNRLNGAFRVRTDKQNKVLPRTEIGAYFKRFEDYRATLSDLSQRESEALAQRGVMVEGAPRLTISILPREHFDDHAPLRVEERGRLFPGPTYSGRSDVFRGAPGGYEILTPTMNGANYHRLFVADDWFVQASIVHALYSTQGEGRLALYEMREELTRYFEGLVELFADNTVSGPFAIEAAFTDLRIEPGLGRFFRHDGPARWVPRQLIETLDPGELAKALYETAYKASIY</sequence>
<dbReference type="AlphaFoldDB" id="A0A4Q0ME60"/>
<dbReference type="InterPro" id="IPR007421">
    <property type="entry name" value="Schlafen_AlbA_2_dom"/>
</dbReference>
<dbReference type="Gene3D" id="3.30.950.30">
    <property type="entry name" value="Schlafen, AAA domain"/>
    <property type="match status" value="1"/>
</dbReference>
<feature type="domain" description="Schlafen AlbA-2" evidence="1">
    <location>
        <begin position="17"/>
        <end position="140"/>
    </location>
</feature>
<dbReference type="Pfam" id="PF04326">
    <property type="entry name" value="SLFN_AlbA_2"/>
    <property type="match status" value="1"/>
</dbReference>
<evidence type="ECO:0000313" key="2">
    <source>
        <dbReference type="EMBL" id="RXF71514.1"/>
    </source>
</evidence>
<evidence type="ECO:0000313" key="3">
    <source>
        <dbReference type="Proteomes" id="UP000289708"/>
    </source>
</evidence>
<reference evidence="2 3" key="1">
    <citation type="submission" date="2018-12" db="EMBL/GenBank/DDBJ databases">
        <title>bacterium Hansschlegelia zhihuaiae S113.</title>
        <authorList>
            <person name="He J."/>
        </authorList>
    </citation>
    <scope>NUCLEOTIDE SEQUENCE [LARGE SCALE GENOMIC DNA]</scope>
    <source>
        <strain evidence="2 3">S 113</strain>
    </source>
</reference>
<dbReference type="RefSeq" id="WP_128778411.1">
    <property type="nucleotide sequence ID" value="NZ_RYFI01000015.1"/>
</dbReference>
<accession>A0A4Q0ME60</accession>
<keyword evidence="2" id="KW-0067">ATP-binding</keyword>
<proteinExistence type="predicted"/>
<protein>
    <submittedName>
        <fullName evidence="2">ATP-binding protein</fullName>
    </submittedName>
</protein>
<keyword evidence="3" id="KW-1185">Reference proteome</keyword>
<comment type="caution">
    <text evidence="2">The sequence shown here is derived from an EMBL/GenBank/DDBJ whole genome shotgun (WGS) entry which is preliminary data.</text>
</comment>
<name>A0A4Q0ME60_9HYPH</name>
<dbReference type="EMBL" id="RYFI01000015">
    <property type="protein sequence ID" value="RXF71514.1"/>
    <property type="molecule type" value="Genomic_DNA"/>
</dbReference>